<dbReference type="PANTHER" id="PTHR43355:SF2">
    <property type="entry name" value="FLAVIN REDUCTASE (NADPH)"/>
    <property type="match status" value="1"/>
</dbReference>
<dbReference type="Proteomes" id="UP000053244">
    <property type="component" value="Unassembled WGS sequence"/>
</dbReference>
<feature type="compositionally biased region" description="Low complexity" evidence="1">
    <location>
        <begin position="82"/>
        <end position="91"/>
    </location>
</feature>
<organism evidence="3 4">
    <name type="scientific">Actinoplanes awajinensis subsp. mycoplanecinus</name>
    <dbReference type="NCBI Taxonomy" id="135947"/>
    <lineage>
        <taxon>Bacteria</taxon>
        <taxon>Bacillati</taxon>
        <taxon>Actinomycetota</taxon>
        <taxon>Actinomycetes</taxon>
        <taxon>Micromonosporales</taxon>
        <taxon>Micromonosporaceae</taxon>
        <taxon>Actinoplanes</taxon>
    </lineage>
</organism>
<proteinExistence type="predicted"/>
<feature type="domain" description="NAD(P)-binding" evidence="2">
    <location>
        <begin position="3"/>
        <end position="229"/>
    </location>
</feature>
<protein>
    <recommendedName>
        <fullName evidence="2">NAD(P)-binding domain-containing protein</fullName>
    </recommendedName>
</protein>
<keyword evidence="4" id="KW-1185">Reference proteome</keyword>
<dbReference type="GO" id="GO:0042602">
    <property type="term" value="F:riboflavin reductase (NADPH) activity"/>
    <property type="evidence" value="ECO:0007669"/>
    <property type="project" value="TreeGrafter"/>
</dbReference>
<dbReference type="InterPro" id="IPR051606">
    <property type="entry name" value="Polyketide_Oxido-like"/>
</dbReference>
<evidence type="ECO:0000259" key="2">
    <source>
        <dbReference type="Pfam" id="PF13460"/>
    </source>
</evidence>
<feature type="region of interest" description="Disordered" evidence="1">
    <location>
        <begin position="69"/>
        <end position="91"/>
    </location>
</feature>
<dbReference type="AlphaFoldDB" id="A0A0X3V5G3"/>
<evidence type="ECO:0000313" key="4">
    <source>
        <dbReference type="Proteomes" id="UP000053244"/>
    </source>
</evidence>
<evidence type="ECO:0000256" key="1">
    <source>
        <dbReference type="SAM" id="MobiDB-lite"/>
    </source>
</evidence>
<dbReference type="PANTHER" id="PTHR43355">
    <property type="entry name" value="FLAVIN REDUCTASE (NADPH)"/>
    <property type="match status" value="1"/>
</dbReference>
<gene>
    <name evidence="3" type="ORF">ADL15_08330</name>
</gene>
<dbReference type="InterPro" id="IPR016040">
    <property type="entry name" value="NAD(P)-bd_dom"/>
</dbReference>
<dbReference type="Gene3D" id="3.40.50.720">
    <property type="entry name" value="NAD(P)-binding Rossmann-like Domain"/>
    <property type="match status" value="1"/>
</dbReference>
<dbReference type="EMBL" id="LLZH01000037">
    <property type="protein sequence ID" value="KUL40041.1"/>
    <property type="molecule type" value="Genomic_DNA"/>
</dbReference>
<dbReference type="GO" id="GO:0004074">
    <property type="term" value="F:biliverdin reductase [NAD(P)H] activity"/>
    <property type="evidence" value="ECO:0007669"/>
    <property type="project" value="TreeGrafter"/>
</dbReference>
<comment type="caution">
    <text evidence="3">The sequence shown here is derived from an EMBL/GenBank/DDBJ whole genome shotgun (WGS) entry which is preliminary data.</text>
</comment>
<reference evidence="3 4" key="1">
    <citation type="submission" date="2015-10" db="EMBL/GenBank/DDBJ databases">
        <authorList>
            <person name="Gilbert D.G."/>
        </authorList>
    </citation>
    <scope>NUCLEOTIDE SEQUENCE [LARGE SCALE GENOMIC DNA]</scope>
    <source>
        <strain evidence="3 4">NRRL B-16712</strain>
    </source>
</reference>
<evidence type="ECO:0000313" key="3">
    <source>
        <dbReference type="EMBL" id="KUL40041.1"/>
    </source>
</evidence>
<dbReference type="Pfam" id="PF13460">
    <property type="entry name" value="NAD_binding_10"/>
    <property type="match status" value="1"/>
</dbReference>
<dbReference type="InterPro" id="IPR036291">
    <property type="entry name" value="NAD(P)-bd_dom_sf"/>
</dbReference>
<sequence>MLGATGAVGKLLVSTALARGLEVTALARDPAQVPDRPGLRRLAVDVHDPTSIAEAVQDCDVLVSGLGVSATRPTTPPPADPGGPAASGAAALGGPTASGAVELGGPAASGAATLGSPASAMGTLEAGAVAAVASGVPRIIWLGAYGTGRSAERAGGVTRAILRLVLGAEVPDKVAADSAILAAGGTVFHAGPLAPGPPAHRTVALDAVPRRVFPSRISRAAVAAAMLDEAVTPRFPAQSVVVLAS</sequence>
<name>A0A0X3V5G3_9ACTN</name>
<dbReference type="SUPFAM" id="SSF51735">
    <property type="entry name" value="NAD(P)-binding Rossmann-fold domains"/>
    <property type="match status" value="1"/>
</dbReference>
<accession>A0A0X3V5G3</accession>